<dbReference type="Proteomes" id="UP001069090">
    <property type="component" value="Unassembled WGS sequence"/>
</dbReference>
<dbReference type="Pfam" id="PF02321">
    <property type="entry name" value="OEP"/>
    <property type="match status" value="2"/>
</dbReference>
<dbReference type="PANTHER" id="PTHR30203">
    <property type="entry name" value="OUTER MEMBRANE CATION EFFLUX PROTEIN"/>
    <property type="match status" value="1"/>
</dbReference>
<accession>A0A9J6RM67</accession>
<evidence type="ECO:0000313" key="4">
    <source>
        <dbReference type="Proteomes" id="UP001069090"/>
    </source>
</evidence>
<evidence type="ECO:0000256" key="2">
    <source>
        <dbReference type="SAM" id="SignalP"/>
    </source>
</evidence>
<sequence length="455" mass="51178">MKRHISFYSRAAICLLKQFARVTIHRRWLLLSAIALGAANSTVYANEYGSAPVLSAGSAVEAAIRDNPNLAEMQTRYEALAEIPSQVGTLPDPMVSVNAMNFPTDTYERDQEAMTQFQVGFSQVFPFPGKLSLKEEAAEYDARAAGHSVDESRLQLIKNVKSKWWQLYYMDRALETVDSNQALLRQFITVAKTKYETGKGLQQDVLLSQLELSRLMDQEIQLEAIRRNQAIQLNILMDRPANDPITLPDKVSKMMPNLVDESELYQKAASVRPRLKQMETQIDAAKSRLDLAKRDYYPDFKLGVTYGDRTGDNPLPRGRARSDFVSVMVGVKIPLYAGRKQSKAVSQKSLELQKNRYALLDEKGLVTAAISSAVTDYHRAKKQYSLFGSGIVPQAQQTVQSMLAGYQVSEVDFLNLVRSQMTLFNYELQYWKALSDAKQALARLEAAVGEETVYE</sequence>
<keyword evidence="4" id="KW-1185">Reference proteome</keyword>
<protein>
    <submittedName>
        <fullName evidence="3">TolC family protein</fullName>
    </submittedName>
</protein>
<name>A0A9J6RM67_9GAMM</name>
<keyword evidence="2" id="KW-0732">Signal</keyword>
<evidence type="ECO:0000256" key="1">
    <source>
        <dbReference type="ARBA" id="ARBA00007613"/>
    </source>
</evidence>
<feature type="signal peptide" evidence="2">
    <location>
        <begin position="1"/>
        <end position="45"/>
    </location>
</feature>
<dbReference type="GO" id="GO:0015562">
    <property type="term" value="F:efflux transmembrane transporter activity"/>
    <property type="evidence" value="ECO:0007669"/>
    <property type="project" value="InterPro"/>
</dbReference>
<dbReference type="AlphaFoldDB" id="A0A9J6RM67"/>
<dbReference type="RefSeq" id="WP_258331964.1">
    <property type="nucleotide sequence ID" value="NZ_JAPTGG010000009.1"/>
</dbReference>
<comment type="similarity">
    <text evidence="1">Belongs to the outer membrane factor (OMF) (TC 1.B.17) family.</text>
</comment>
<proteinExistence type="inferred from homology"/>
<evidence type="ECO:0000313" key="3">
    <source>
        <dbReference type="EMBL" id="MCZ0865814.1"/>
    </source>
</evidence>
<organism evidence="3 4">
    <name type="scientific">Dasania phycosphaerae</name>
    <dbReference type="NCBI Taxonomy" id="2950436"/>
    <lineage>
        <taxon>Bacteria</taxon>
        <taxon>Pseudomonadati</taxon>
        <taxon>Pseudomonadota</taxon>
        <taxon>Gammaproteobacteria</taxon>
        <taxon>Cellvibrionales</taxon>
        <taxon>Spongiibacteraceae</taxon>
        <taxon>Dasania</taxon>
    </lineage>
</organism>
<dbReference type="SUPFAM" id="SSF56954">
    <property type="entry name" value="Outer membrane efflux proteins (OEP)"/>
    <property type="match status" value="1"/>
</dbReference>
<dbReference type="EMBL" id="JAPTGG010000009">
    <property type="protein sequence ID" value="MCZ0865814.1"/>
    <property type="molecule type" value="Genomic_DNA"/>
</dbReference>
<dbReference type="PANTHER" id="PTHR30203:SF24">
    <property type="entry name" value="BLR4935 PROTEIN"/>
    <property type="match status" value="1"/>
</dbReference>
<dbReference type="InterPro" id="IPR003423">
    <property type="entry name" value="OMP_efflux"/>
</dbReference>
<dbReference type="InterPro" id="IPR010131">
    <property type="entry name" value="MdtP/NodT-like"/>
</dbReference>
<comment type="caution">
    <text evidence="3">The sequence shown here is derived from an EMBL/GenBank/DDBJ whole genome shotgun (WGS) entry which is preliminary data.</text>
</comment>
<reference evidence="3 4" key="1">
    <citation type="submission" date="2022-12" db="EMBL/GenBank/DDBJ databases">
        <title>Dasania phycosphaerae sp. nov., isolated from particulate material of the south coast of Korea.</title>
        <authorList>
            <person name="Jiang Y."/>
        </authorList>
    </citation>
    <scope>NUCLEOTIDE SEQUENCE [LARGE SCALE GENOMIC DNA]</scope>
    <source>
        <strain evidence="3 4">GY-19</strain>
    </source>
</reference>
<feature type="chain" id="PRO_5039895406" evidence="2">
    <location>
        <begin position="46"/>
        <end position="455"/>
    </location>
</feature>
<gene>
    <name evidence="3" type="ORF">O0V09_11405</name>
</gene>
<dbReference type="Gene3D" id="1.20.1600.10">
    <property type="entry name" value="Outer membrane efflux proteins (OEP)"/>
    <property type="match status" value="1"/>
</dbReference>